<keyword evidence="7" id="KW-0418">Kinase</keyword>
<sequence>MIFIALGANLPGPAGSPRQTLAASLTALEEAGAKVRACSPWYASTPVPASDQPDYLNGVARVETSLDPGALLALLHAIEARFGRARTVPNAARSLDLDLLDYNGLVLDQGAPVLPHPRLHERAFVLYPLRDIAVSWRHPVSGLDLDALMATLDPAQIVRRLPGDPWSSESRKITD</sequence>
<keyword evidence="8" id="KW-0067">ATP-binding</keyword>
<evidence type="ECO:0000256" key="6">
    <source>
        <dbReference type="ARBA" id="ARBA00022741"/>
    </source>
</evidence>
<comment type="caution">
    <text evidence="14">The sequence shown here is derived from an EMBL/GenBank/DDBJ whole genome shotgun (WGS) entry which is preliminary data.</text>
</comment>
<dbReference type="PANTHER" id="PTHR43071:SF1">
    <property type="entry name" value="2-AMINO-4-HYDROXY-6-HYDROXYMETHYLDIHYDROPTERIDINE PYROPHOSPHOKINASE"/>
    <property type="match status" value="1"/>
</dbReference>
<dbReference type="GO" id="GO:0046656">
    <property type="term" value="P:folic acid biosynthetic process"/>
    <property type="evidence" value="ECO:0007669"/>
    <property type="project" value="UniProtKB-KW"/>
</dbReference>
<dbReference type="Proteomes" id="UP000321567">
    <property type="component" value="Unassembled WGS sequence"/>
</dbReference>
<evidence type="ECO:0000256" key="12">
    <source>
        <dbReference type="ARBA" id="ARBA00033413"/>
    </source>
</evidence>
<dbReference type="AlphaFoldDB" id="A0A512H6R2"/>
<evidence type="ECO:0000256" key="8">
    <source>
        <dbReference type="ARBA" id="ARBA00022840"/>
    </source>
</evidence>
<dbReference type="SUPFAM" id="SSF55083">
    <property type="entry name" value="6-hydroxymethyl-7,8-dihydropterin pyrophosphokinase, HPPK"/>
    <property type="match status" value="1"/>
</dbReference>
<keyword evidence="6" id="KW-0547">Nucleotide-binding</keyword>
<dbReference type="EMBL" id="BJZO01000027">
    <property type="protein sequence ID" value="GEO81137.1"/>
    <property type="molecule type" value="Genomic_DNA"/>
</dbReference>
<evidence type="ECO:0000256" key="5">
    <source>
        <dbReference type="ARBA" id="ARBA00022679"/>
    </source>
</evidence>
<evidence type="ECO:0000256" key="2">
    <source>
        <dbReference type="ARBA" id="ARBA00005810"/>
    </source>
</evidence>
<evidence type="ECO:0000256" key="1">
    <source>
        <dbReference type="ARBA" id="ARBA00005051"/>
    </source>
</evidence>
<comment type="pathway">
    <text evidence="1">Cofactor biosynthesis; tetrahydrofolate biosynthesis; 2-amino-4-hydroxy-6-hydroxymethyl-7,8-dihydropteridine diphosphate from 7,8-dihydroneopterin triphosphate: step 4/4.</text>
</comment>
<dbReference type="RefSeq" id="WP_147163177.1">
    <property type="nucleotide sequence ID" value="NZ_BJZO01000027.1"/>
</dbReference>
<dbReference type="GO" id="GO:0005524">
    <property type="term" value="F:ATP binding"/>
    <property type="evidence" value="ECO:0007669"/>
    <property type="project" value="UniProtKB-KW"/>
</dbReference>
<dbReference type="NCBIfam" id="TIGR01498">
    <property type="entry name" value="folK"/>
    <property type="match status" value="1"/>
</dbReference>
<evidence type="ECO:0000313" key="14">
    <source>
        <dbReference type="EMBL" id="GEO81137.1"/>
    </source>
</evidence>
<accession>A0A512H6R2</accession>
<dbReference type="InterPro" id="IPR000550">
    <property type="entry name" value="Hppk"/>
</dbReference>
<keyword evidence="9" id="KW-0289">Folate biosynthesis</keyword>
<dbReference type="OrthoDB" id="9808041at2"/>
<evidence type="ECO:0000256" key="4">
    <source>
        <dbReference type="ARBA" id="ARBA00016218"/>
    </source>
</evidence>
<dbReference type="GO" id="GO:0016301">
    <property type="term" value="F:kinase activity"/>
    <property type="evidence" value="ECO:0007669"/>
    <property type="project" value="UniProtKB-KW"/>
</dbReference>
<name>A0A512H6R2_9PROT</name>
<proteinExistence type="inferred from homology"/>
<evidence type="ECO:0000256" key="11">
    <source>
        <dbReference type="ARBA" id="ARBA00029766"/>
    </source>
</evidence>
<dbReference type="InterPro" id="IPR035907">
    <property type="entry name" value="Hppk_sf"/>
</dbReference>
<gene>
    <name evidence="14" type="ORF">ROR02_12680</name>
</gene>
<dbReference type="Gene3D" id="3.30.70.560">
    <property type="entry name" value="7,8-Dihydro-6-hydroxymethylpterin-pyrophosphokinase HPPK"/>
    <property type="match status" value="1"/>
</dbReference>
<evidence type="ECO:0000259" key="13">
    <source>
        <dbReference type="Pfam" id="PF01288"/>
    </source>
</evidence>
<evidence type="ECO:0000256" key="9">
    <source>
        <dbReference type="ARBA" id="ARBA00022909"/>
    </source>
</evidence>
<comment type="function">
    <text evidence="10">Catalyzes the transfer of pyrophosphate from adenosine triphosphate (ATP) to 6-hydroxymethyl-7,8-dihydropterin, an enzymatic step in folate biosynthesis pathway.</text>
</comment>
<protein>
    <recommendedName>
        <fullName evidence="4">2-amino-4-hydroxy-6-hydroxymethyldihydropteridine pyrophosphokinase</fullName>
        <ecNumber evidence="3">2.7.6.3</ecNumber>
    </recommendedName>
    <alternativeName>
        <fullName evidence="11">6-hydroxymethyl-7,8-dihydropterin pyrophosphokinase</fullName>
    </alternativeName>
    <alternativeName>
        <fullName evidence="12">7,8-dihydro-6-hydroxymethylpterin-pyrophosphokinase</fullName>
    </alternativeName>
</protein>
<dbReference type="GO" id="GO:0046654">
    <property type="term" value="P:tetrahydrofolate biosynthetic process"/>
    <property type="evidence" value="ECO:0007669"/>
    <property type="project" value="UniProtKB-UniPathway"/>
</dbReference>
<reference evidence="14 15" key="1">
    <citation type="submission" date="2019-07" db="EMBL/GenBank/DDBJ databases">
        <title>Whole genome shotgun sequence of Rhodospirillum oryzae NBRC 107573.</title>
        <authorList>
            <person name="Hosoyama A."/>
            <person name="Uohara A."/>
            <person name="Ohji S."/>
            <person name="Ichikawa N."/>
        </authorList>
    </citation>
    <scope>NUCLEOTIDE SEQUENCE [LARGE SCALE GENOMIC DNA]</scope>
    <source>
        <strain evidence="14 15">NBRC 107573</strain>
    </source>
</reference>
<dbReference type="GO" id="GO:0003848">
    <property type="term" value="F:2-amino-4-hydroxy-6-hydroxymethyldihydropteridine diphosphokinase activity"/>
    <property type="evidence" value="ECO:0007669"/>
    <property type="project" value="UniProtKB-EC"/>
</dbReference>
<evidence type="ECO:0000256" key="7">
    <source>
        <dbReference type="ARBA" id="ARBA00022777"/>
    </source>
</evidence>
<dbReference type="CDD" id="cd00483">
    <property type="entry name" value="HPPK"/>
    <property type="match status" value="1"/>
</dbReference>
<evidence type="ECO:0000256" key="10">
    <source>
        <dbReference type="ARBA" id="ARBA00029409"/>
    </source>
</evidence>
<feature type="domain" description="7,8-dihydro-6-hydroxymethylpterin-pyrophosphokinase" evidence="13">
    <location>
        <begin position="3"/>
        <end position="133"/>
    </location>
</feature>
<dbReference type="EC" id="2.7.6.3" evidence="3"/>
<comment type="similarity">
    <text evidence="2">Belongs to the HPPK family.</text>
</comment>
<dbReference type="PANTHER" id="PTHR43071">
    <property type="entry name" value="2-AMINO-4-HYDROXY-6-HYDROXYMETHYLDIHYDROPTERIDINE PYROPHOSPHOKINASE"/>
    <property type="match status" value="1"/>
</dbReference>
<evidence type="ECO:0000256" key="3">
    <source>
        <dbReference type="ARBA" id="ARBA00013253"/>
    </source>
</evidence>
<organism evidence="14 15">
    <name type="scientific">Pararhodospirillum oryzae</name>
    <dbReference type="NCBI Taxonomy" id="478448"/>
    <lineage>
        <taxon>Bacteria</taxon>
        <taxon>Pseudomonadati</taxon>
        <taxon>Pseudomonadota</taxon>
        <taxon>Alphaproteobacteria</taxon>
        <taxon>Rhodospirillales</taxon>
        <taxon>Rhodospirillaceae</taxon>
        <taxon>Pararhodospirillum</taxon>
    </lineage>
</organism>
<keyword evidence="15" id="KW-1185">Reference proteome</keyword>
<dbReference type="UniPathway" id="UPA00077">
    <property type="reaction ID" value="UER00155"/>
</dbReference>
<evidence type="ECO:0000313" key="15">
    <source>
        <dbReference type="Proteomes" id="UP000321567"/>
    </source>
</evidence>
<dbReference type="Pfam" id="PF01288">
    <property type="entry name" value="HPPK"/>
    <property type="match status" value="1"/>
</dbReference>
<keyword evidence="5" id="KW-0808">Transferase</keyword>